<evidence type="ECO:0000313" key="3">
    <source>
        <dbReference type="Proteomes" id="UP000078544"/>
    </source>
</evidence>
<dbReference type="EMBL" id="AZGY01000007">
    <property type="protein sequence ID" value="KZZ96771.1"/>
    <property type="molecule type" value="Genomic_DNA"/>
</dbReference>
<dbReference type="Gene3D" id="3.90.550.20">
    <property type="match status" value="1"/>
</dbReference>
<name>A0A168CM14_9HYPO</name>
<sequence>MIVLRPARRFRLQSVLLSAIVLCALVWTLLAHERAPRRRVVDEAALRNQYPLAYTHIHSFEGKGGAWFIPPEWIDKHQQPPRNIVEAAQLASKAAQSHPERNIPFSNIPLIVHQKWNSARLNGTRTKIVSFVEVWLRESINPPPGTKPMAYFLWDDEGVSSLVKEFEKPFLADFEEVFSPVEKVDIFRIIACKWIGGIYGDIDTKPLQHPTKWIRPSDLAEWTDEETGKAYGLNSTALNGVQKSSKRKQPVSAIWGIECDTDPKTNAHWRLGYTYAIQLTNWALASAPKHPILQQFLDRVVERAAEARMAAQQTAGGKLSNLHFDPLTRTGPAAVTEATKAWLEEHEGLRWNAMTGLKDDGKNKLAGDVLILPMTGFSPTQEPVSRMGEKSWDHPDARLTHVSLGSWHHTNLKVEYGKFCRTFFGMCKDWQKMW</sequence>
<dbReference type="GO" id="GO:0000136">
    <property type="term" value="C:mannan polymerase complex"/>
    <property type="evidence" value="ECO:0007669"/>
    <property type="project" value="TreeGrafter"/>
</dbReference>
<organism evidence="2 3">
    <name type="scientific">Moelleriella libera RCEF 2490</name>
    <dbReference type="NCBI Taxonomy" id="1081109"/>
    <lineage>
        <taxon>Eukaryota</taxon>
        <taxon>Fungi</taxon>
        <taxon>Dikarya</taxon>
        <taxon>Ascomycota</taxon>
        <taxon>Pezizomycotina</taxon>
        <taxon>Sordariomycetes</taxon>
        <taxon>Hypocreomycetidae</taxon>
        <taxon>Hypocreales</taxon>
        <taxon>Clavicipitaceae</taxon>
        <taxon>Moelleriella</taxon>
    </lineage>
</organism>
<dbReference type="Pfam" id="PF04488">
    <property type="entry name" value="Gly_transf_sug"/>
    <property type="match status" value="1"/>
</dbReference>
<reference evidence="2 3" key="1">
    <citation type="journal article" date="2016" name="Genome Biol. Evol.">
        <title>Divergent and convergent evolution of fungal pathogenicity.</title>
        <authorList>
            <person name="Shang Y."/>
            <person name="Xiao G."/>
            <person name="Zheng P."/>
            <person name="Cen K."/>
            <person name="Zhan S."/>
            <person name="Wang C."/>
        </authorList>
    </citation>
    <scope>NUCLEOTIDE SEQUENCE [LARGE SCALE GENOMIC DNA]</scope>
    <source>
        <strain evidence="2 3">RCEF 2490</strain>
    </source>
</reference>
<dbReference type="SUPFAM" id="SSF53448">
    <property type="entry name" value="Nucleotide-diphospho-sugar transferases"/>
    <property type="match status" value="1"/>
</dbReference>
<dbReference type="Proteomes" id="UP000078544">
    <property type="component" value="Unassembled WGS sequence"/>
</dbReference>
<gene>
    <name evidence="2" type="ORF">AAL_04000</name>
</gene>
<dbReference type="AlphaFoldDB" id="A0A168CM14"/>
<dbReference type="PANTHER" id="PTHR31834:SF10">
    <property type="entry name" value="TRANSFERASE, PUTATIVE (AFU_ORTHOLOGUE AFUA_8G02040)-RELATED"/>
    <property type="match status" value="1"/>
</dbReference>
<dbReference type="InterPro" id="IPR007577">
    <property type="entry name" value="GlycoTrfase_DXD_sugar-bd_CS"/>
</dbReference>
<dbReference type="STRING" id="1081109.A0A168CM14"/>
<comment type="caution">
    <text evidence="2">The sequence shown here is derived from an EMBL/GenBank/DDBJ whole genome shotgun (WGS) entry which is preliminary data.</text>
</comment>
<dbReference type="InterPro" id="IPR029044">
    <property type="entry name" value="Nucleotide-diphossugar_trans"/>
</dbReference>
<protein>
    <submittedName>
        <fullName evidence="2">Uncharacterized protein</fullName>
    </submittedName>
</protein>
<proteinExistence type="inferred from homology"/>
<dbReference type="PANTHER" id="PTHR31834">
    <property type="entry name" value="INITIATION-SPECIFIC ALPHA-1,6-MANNOSYLTRANSFERASE"/>
    <property type="match status" value="1"/>
</dbReference>
<comment type="similarity">
    <text evidence="1">Belongs to the glycosyltransferase 32 family.</text>
</comment>
<dbReference type="InterPro" id="IPR039367">
    <property type="entry name" value="Och1-like"/>
</dbReference>
<evidence type="ECO:0000256" key="1">
    <source>
        <dbReference type="ARBA" id="ARBA00009003"/>
    </source>
</evidence>
<dbReference type="GO" id="GO:0006487">
    <property type="term" value="P:protein N-linked glycosylation"/>
    <property type="evidence" value="ECO:0007669"/>
    <property type="project" value="TreeGrafter"/>
</dbReference>
<accession>A0A168CM14</accession>
<dbReference type="OrthoDB" id="1577640at2759"/>
<dbReference type="GO" id="GO:0000009">
    <property type="term" value="F:alpha-1,6-mannosyltransferase activity"/>
    <property type="evidence" value="ECO:0007669"/>
    <property type="project" value="InterPro"/>
</dbReference>
<evidence type="ECO:0000313" key="2">
    <source>
        <dbReference type="EMBL" id="KZZ96771.1"/>
    </source>
</evidence>
<keyword evidence="3" id="KW-1185">Reference proteome</keyword>